<evidence type="ECO:0000256" key="1">
    <source>
        <dbReference type="SAM" id="MobiDB-lite"/>
    </source>
</evidence>
<dbReference type="GO" id="GO:0016740">
    <property type="term" value="F:transferase activity"/>
    <property type="evidence" value="ECO:0007669"/>
    <property type="project" value="UniProtKB-KW"/>
</dbReference>
<dbReference type="PANTHER" id="PTHR48228:SF5">
    <property type="entry name" value="ALPHA-METHYLACYL-COA RACEMASE"/>
    <property type="match status" value="1"/>
</dbReference>
<dbReference type="AlphaFoldDB" id="A0AA41U4L2"/>
<dbReference type="InterPro" id="IPR050509">
    <property type="entry name" value="CoA-transferase_III"/>
</dbReference>
<dbReference type="RefSeq" id="WP_235053306.1">
    <property type="nucleotide sequence ID" value="NZ_JAKFHA010000009.1"/>
</dbReference>
<keyword evidence="3" id="KW-1185">Reference proteome</keyword>
<dbReference type="InterPro" id="IPR003673">
    <property type="entry name" value="CoA-Trfase_fam_III"/>
</dbReference>
<name>A0AA41U4L2_9ACTN</name>
<dbReference type="Proteomes" id="UP001165378">
    <property type="component" value="Unassembled WGS sequence"/>
</dbReference>
<dbReference type="Pfam" id="PF02515">
    <property type="entry name" value="CoA_transf_3"/>
    <property type="match status" value="1"/>
</dbReference>
<dbReference type="EMBL" id="JAKFHA010000009">
    <property type="protein sequence ID" value="MCF2529139.1"/>
    <property type="molecule type" value="Genomic_DNA"/>
</dbReference>
<comment type="caution">
    <text evidence="2">The sequence shown here is derived from an EMBL/GenBank/DDBJ whole genome shotgun (WGS) entry which is preliminary data.</text>
</comment>
<accession>A0AA41U4L2</accession>
<dbReference type="InterPro" id="IPR044855">
    <property type="entry name" value="CoA-Trfase_III_dom3_sf"/>
</dbReference>
<organism evidence="2 3">
    <name type="scientific">Yinghuangia soli</name>
    <dbReference type="NCBI Taxonomy" id="2908204"/>
    <lineage>
        <taxon>Bacteria</taxon>
        <taxon>Bacillati</taxon>
        <taxon>Actinomycetota</taxon>
        <taxon>Actinomycetes</taxon>
        <taxon>Kitasatosporales</taxon>
        <taxon>Streptomycetaceae</taxon>
        <taxon>Yinghuangia</taxon>
    </lineage>
</organism>
<evidence type="ECO:0000313" key="2">
    <source>
        <dbReference type="EMBL" id="MCF2529139.1"/>
    </source>
</evidence>
<dbReference type="Gene3D" id="3.30.1540.10">
    <property type="entry name" value="formyl-coa transferase, domain 3"/>
    <property type="match status" value="1"/>
</dbReference>
<reference evidence="2" key="1">
    <citation type="submission" date="2022-01" db="EMBL/GenBank/DDBJ databases">
        <title>Genome-Based Taxonomic Classification of the Phylum Actinobacteria.</title>
        <authorList>
            <person name="Gao Y."/>
        </authorList>
    </citation>
    <scope>NUCLEOTIDE SEQUENCE</scope>
    <source>
        <strain evidence="2">KLBMP 8922</strain>
    </source>
</reference>
<protein>
    <submittedName>
        <fullName evidence="2">CoA transferase</fullName>
    </submittedName>
</protein>
<keyword evidence="2" id="KW-0808">Transferase</keyword>
<gene>
    <name evidence="2" type="ORF">LZ495_18230</name>
</gene>
<dbReference type="Gene3D" id="3.40.50.10540">
    <property type="entry name" value="Crotonobetainyl-coa:carnitine coa-transferase, domain 1"/>
    <property type="match status" value="1"/>
</dbReference>
<dbReference type="PANTHER" id="PTHR48228">
    <property type="entry name" value="SUCCINYL-COA--D-CITRAMALATE COA-TRANSFERASE"/>
    <property type="match status" value="1"/>
</dbReference>
<proteinExistence type="predicted"/>
<evidence type="ECO:0000313" key="3">
    <source>
        <dbReference type="Proteomes" id="UP001165378"/>
    </source>
</evidence>
<feature type="region of interest" description="Disordered" evidence="1">
    <location>
        <begin position="312"/>
        <end position="343"/>
    </location>
</feature>
<dbReference type="InterPro" id="IPR023606">
    <property type="entry name" value="CoA-Trfase_III_dom_1_sf"/>
</dbReference>
<sequence>MGALSGIRVVELAGIGPGPFVGMMLADAGAEIIRVDRLGGGGMPHLAVGRGRLGGIEVDLKNPEGTETVLRLIDAADVLIEGFRPGVTERLGLGPDTCLARNPKLVYARMTGWGQDGPLAPRAGHDINYISISGVLHSFARAGERPVPPLNLVGDYGGGAMFCAFGILAGIVEAQRTGQGQVVDAAMTDGSAALSAFIHGMRGIGGWNDQVGTNLLDTGAPFYDVYTASDGGHVAVGCIEPQFYAQFLTGLGIADEDLPGQMDKAGWPVLRARFAEVIASRTRDEWTAVFQDTDACVTPVLDWNEAAAHPHNVARGTYATPDGTVQPEAAPRLSRTPSKAAGAPGTLTPALLAGWGLDPAEVAKLAAEGVLGGLADAG</sequence>
<dbReference type="SUPFAM" id="SSF89796">
    <property type="entry name" value="CoA-transferase family III (CaiB/BaiF)"/>
    <property type="match status" value="1"/>
</dbReference>